<keyword evidence="2" id="KW-0472">Membrane</keyword>
<dbReference type="AlphaFoldDB" id="A0A1G2LQC0"/>
<sequence length="273" mass="30384">MSNSTKNLLLRDLVILLFLAFIASGYYFFGDVLRPDLEEKRPGLVGQSSPDLVRKEGRDLSGEVVKPTELPTLPQYNGAPIGTVNEDKSVVLAYPEDVKTKLRNELLDIAKFVSESPDNLDNWLRAGVIKKFFGDYLGARDAWEYASLIRPQNSTSFANLGGLYALYLKDYPKAELSYKKAIENAPGDIYPYTALADLYSSSEPAGESRSNKIIKIIESGLAANPDNQTLLSYLARFYKEQGNFPKALEYYQKVLALDPHNKAVAAEIDALKK</sequence>
<dbReference type="PROSITE" id="PS50293">
    <property type="entry name" value="TPR_REGION"/>
    <property type="match status" value="1"/>
</dbReference>
<keyword evidence="2" id="KW-1133">Transmembrane helix</keyword>
<keyword evidence="2" id="KW-0812">Transmembrane</keyword>
<reference evidence="3 4" key="1">
    <citation type="journal article" date="2016" name="Nat. Commun.">
        <title>Thousands of microbial genomes shed light on interconnected biogeochemical processes in an aquifer system.</title>
        <authorList>
            <person name="Anantharaman K."/>
            <person name="Brown C.T."/>
            <person name="Hug L.A."/>
            <person name="Sharon I."/>
            <person name="Castelle C.J."/>
            <person name="Probst A.J."/>
            <person name="Thomas B.C."/>
            <person name="Singh A."/>
            <person name="Wilkins M.J."/>
            <person name="Karaoz U."/>
            <person name="Brodie E.L."/>
            <person name="Williams K.H."/>
            <person name="Hubbard S.S."/>
            <person name="Banfield J.F."/>
        </authorList>
    </citation>
    <scope>NUCLEOTIDE SEQUENCE [LARGE SCALE GENOMIC DNA]</scope>
</reference>
<accession>A0A1G2LQC0</accession>
<organism evidence="3 4">
    <name type="scientific">Candidatus Sungbacteria bacterium RIFCSPLOWO2_12_FULL_41_11</name>
    <dbReference type="NCBI Taxonomy" id="1802286"/>
    <lineage>
        <taxon>Bacteria</taxon>
        <taxon>Candidatus Sungiibacteriota</taxon>
    </lineage>
</organism>
<evidence type="ECO:0000256" key="1">
    <source>
        <dbReference type="PROSITE-ProRule" id="PRU00339"/>
    </source>
</evidence>
<proteinExistence type="predicted"/>
<dbReference type="EMBL" id="MHQY01000018">
    <property type="protein sequence ID" value="OHA13734.1"/>
    <property type="molecule type" value="Genomic_DNA"/>
</dbReference>
<dbReference type="PANTHER" id="PTHR12558">
    <property type="entry name" value="CELL DIVISION CYCLE 16,23,27"/>
    <property type="match status" value="1"/>
</dbReference>
<name>A0A1G2LQC0_9BACT</name>
<comment type="caution">
    <text evidence="3">The sequence shown here is derived from an EMBL/GenBank/DDBJ whole genome shotgun (WGS) entry which is preliminary data.</text>
</comment>
<feature type="repeat" description="TPR" evidence="1">
    <location>
        <begin position="228"/>
        <end position="261"/>
    </location>
</feature>
<dbReference type="PROSITE" id="PS50005">
    <property type="entry name" value="TPR"/>
    <property type="match status" value="1"/>
</dbReference>
<dbReference type="InterPro" id="IPR011990">
    <property type="entry name" value="TPR-like_helical_dom_sf"/>
</dbReference>
<keyword evidence="1" id="KW-0802">TPR repeat</keyword>
<dbReference type="SMART" id="SM00028">
    <property type="entry name" value="TPR"/>
    <property type="match status" value="2"/>
</dbReference>
<evidence type="ECO:0000313" key="4">
    <source>
        <dbReference type="Proteomes" id="UP000177171"/>
    </source>
</evidence>
<evidence type="ECO:0000256" key="2">
    <source>
        <dbReference type="SAM" id="Phobius"/>
    </source>
</evidence>
<dbReference type="Proteomes" id="UP000177171">
    <property type="component" value="Unassembled WGS sequence"/>
</dbReference>
<dbReference type="InterPro" id="IPR019734">
    <property type="entry name" value="TPR_rpt"/>
</dbReference>
<dbReference type="Gene3D" id="1.25.40.10">
    <property type="entry name" value="Tetratricopeptide repeat domain"/>
    <property type="match status" value="1"/>
</dbReference>
<gene>
    <name evidence="3" type="ORF">A3G49_05020</name>
</gene>
<feature type="transmembrane region" description="Helical" evidence="2">
    <location>
        <begin position="12"/>
        <end position="29"/>
    </location>
</feature>
<dbReference type="PANTHER" id="PTHR12558:SF13">
    <property type="entry name" value="CELL DIVISION CYCLE PROTEIN 27 HOMOLOG"/>
    <property type="match status" value="1"/>
</dbReference>
<dbReference type="Pfam" id="PF00515">
    <property type="entry name" value="TPR_1"/>
    <property type="match status" value="1"/>
</dbReference>
<dbReference type="SUPFAM" id="SSF48452">
    <property type="entry name" value="TPR-like"/>
    <property type="match status" value="1"/>
</dbReference>
<evidence type="ECO:0000313" key="3">
    <source>
        <dbReference type="EMBL" id="OHA13734.1"/>
    </source>
</evidence>
<protein>
    <submittedName>
        <fullName evidence="3">Uncharacterized protein</fullName>
    </submittedName>
</protein>